<protein>
    <recommendedName>
        <fullName evidence="1">Cell division coordinator CpoB</fullName>
    </recommendedName>
</protein>
<dbReference type="PROSITE" id="PS50005">
    <property type="entry name" value="TPR"/>
    <property type="match status" value="1"/>
</dbReference>
<evidence type="ECO:0000313" key="4">
    <source>
        <dbReference type="EMBL" id="EHY30682.1"/>
    </source>
</evidence>
<feature type="repeat" description="TPR" evidence="2">
    <location>
        <begin position="198"/>
        <end position="231"/>
    </location>
</feature>
<keyword evidence="1" id="KW-0132">Cell division</keyword>
<dbReference type="SUPFAM" id="SSF48452">
    <property type="entry name" value="TPR-like"/>
    <property type="match status" value="1"/>
</dbReference>
<dbReference type="Proteomes" id="UP000004956">
    <property type="component" value="Unassembled WGS sequence"/>
</dbReference>
<feature type="signal peptide" evidence="1">
    <location>
        <begin position="1"/>
        <end position="26"/>
    </location>
</feature>
<dbReference type="NCBIfam" id="TIGR02795">
    <property type="entry name" value="tol_pal_ybgF"/>
    <property type="match status" value="1"/>
</dbReference>
<dbReference type="AlphaFoldDB" id="H3KGS8"/>
<dbReference type="GO" id="GO:0030288">
    <property type="term" value="C:outer membrane-bounded periplasmic space"/>
    <property type="evidence" value="ECO:0007669"/>
    <property type="project" value="UniProtKB-UniRule"/>
</dbReference>
<evidence type="ECO:0000259" key="3">
    <source>
        <dbReference type="Pfam" id="PF16331"/>
    </source>
</evidence>
<keyword evidence="1" id="KW-0175">Coiled coil</keyword>
<keyword evidence="2" id="KW-0802">TPR repeat</keyword>
<dbReference type="Gene3D" id="1.25.40.10">
    <property type="entry name" value="Tetratricopeptide repeat domain"/>
    <property type="match status" value="1"/>
</dbReference>
<feature type="coiled-coil region" evidence="1">
    <location>
        <begin position="29"/>
        <end position="91"/>
    </location>
</feature>
<dbReference type="InterPro" id="IPR014162">
    <property type="entry name" value="CpoB_C"/>
</dbReference>
<feature type="domain" description="YbgF trimerisation" evidence="3">
    <location>
        <begin position="41"/>
        <end position="108"/>
    </location>
</feature>
<organism evidence="4 5">
    <name type="scientific">Sutterella parvirubra YIT 11816</name>
    <dbReference type="NCBI Taxonomy" id="762967"/>
    <lineage>
        <taxon>Bacteria</taxon>
        <taxon>Pseudomonadati</taxon>
        <taxon>Pseudomonadota</taxon>
        <taxon>Betaproteobacteria</taxon>
        <taxon>Burkholderiales</taxon>
        <taxon>Sutterellaceae</taxon>
        <taxon>Sutterella</taxon>
    </lineage>
</organism>
<dbReference type="PATRIC" id="fig|762967.3.peg.1542"/>
<comment type="similarity">
    <text evidence="1">Belongs to the CpoB family.</text>
</comment>
<keyword evidence="1" id="KW-0732">Signal</keyword>
<dbReference type="Gene3D" id="1.20.5.110">
    <property type="match status" value="1"/>
</dbReference>
<comment type="subcellular location">
    <subcellularLocation>
        <location evidence="1">Periplasm</location>
    </subcellularLocation>
</comment>
<dbReference type="InterPro" id="IPR032519">
    <property type="entry name" value="YbgF_tri"/>
</dbReference>
<keyword evidence="5" id="KW-1185">Reference proteome</keyword>
<dbReference type="InterPro" id="IPR034706">
    <property type="entry name" value="CpoB"/>
</dbReference>
<comment type="caution">
    <text evidence="4">The sequence shown here is derived from an EMBL/GenBank/DDBJ whole genome shotgun (WGS) entry which is preliminary data.</text>
</comment>
<proteinExistence type="inferred from homology"/>
<comment type="function">
    <text evidence="1">Mediates coordination of peptidoglycan synthesis and outer membrane constriction during cell division.</text>
</comment>
<dbReference type="EMBL" id="AFBQ01000293">
    <property type="protein sequence ID" value="EHY30682.1"/>
    <property type="molecule type" value="Genomic_DNA"/>
</dbReference>
<evidence type="ECO:0000256" key="1">
    <source>
        <dbReference type="HAMAP-Rule" id="MF_02066"/>
    </source>
</evidence>
<keyword evidence="1" id="KW-0131">Cell cycle</keyword>
<dbReference type="RefSeq" id="WP_008543147.1">
    <property type="nucleotide sequence ID" value="NZ_JH605003.1"/>
</dbReference>
<dbReference type="InterPro" id="IPR011990">
    <property type="entry name" value="TPR-like_helical_dom_sf"/>
</dbReference>
<dbReference type="InterPro" id="IPR019734">
    <property type="entry name" value="TPR_rpt"/>
</dbReference>
<dbReference type="Pfam" id="PF13174">
    <property type="entry name" value="TPR_6"/>
    <property type="match status" value="1"/>
</dbReference>
<evidence type="ECO:0000256" key="2">
    <source>
        <dbReference type="PROSITE-ProRule" id="PRU00339"/>
    </source>
</evidence>
<accession>H3KGS8</accession>
<name>H3KGS8_9BURK</name>
<dbReference type="Pfam" id="PF13432">
    <property type="entry name" value="TPR_16"/>
    <property type="match status" value="1"/>
</dbReference>
<evidence type="ECO:0000313" key="5">
    <source>
        <dbReference type="Proteomes" id="UP000004956"/>
    </source>
</evidence>
<gene>
    <name evidence="1" type="primary">cpoB</name>
    <name evidence="4" type="ORF">HMPREF9440_01960</name>
</gene>
<dbReference type="GO" id="GO:0070206">
    <property type="term" value="P:protein trimerization"/>
    <property type="evidence" value="ECO:0007669"/>
    <property type="project" value="InterPro"/>
</dbReference>
<dbReference type="Pfam" id="PF16331">
    <property type="entry name" value="TolA_bind_tri"/>
    <property type="match status" value="1"/>
</dbReference>
<dbReference type="STRING" id="762967.HMPREF9440_01960"/>
<reference evidence="4 5" key="1">
    <citation type="submission" date="2011-11" db="EMBL/GenBank/DDBJ databases">
        <authorList>
            <person name="Weinstock G."/>
            <person name="Sodergren E."/>
            <person name="Clifton S."/>
            <person name="Fulton L."/>
            <person name="Fulton B."/>
            <person name="Courtney L."/>
            <person name="Fronick C."/>
            <person name="Harrison M."/>
            <person name="Strong C."/>
            <person name="Farmer C."/>
            <person name="Delahaunty K."/>
            <person name="Markovic C."/>
            <person name="Hall O."/>
            <person name="Minx P."/>
            <person name="Tomlinson C."/>
            <person name="Mitreva M."/>
            <person name="Hou S."/>
            <person name="Chen J."/>
            <person name="Wollam A."/>
            <person name="Pepin K.H."/>
            <person name="Johnson M."/>
            <person name="Bhonagiri V."/>
            <person name="Zhang X."/>
            <person name="Suruliraj S."/>
            <person name="Warren W."/>
            <person name="Chinwalla A."/>
            <person name="Mardis E.R."/>
            <person name="Wilson R.K."/>
        </authorList>
    </citation>
    <scope>NUCLEOTIDE SEQUENCE [LARGE SCALE GENOMIC DNA]</scope>
    <source>
        <strain evidence="4 5">YIT 11816</strain>
    </source>
</reference>
<dbReference type="HOGENOM" id="CLU_044315_1_0_4"/>
<feature type="chain" id="PRO_5009991765" description="Cell division coordinator CpoB" evidence="1">
    <location>
        <begin position="27"/>
        <end position="252"/>
    </location>
</feature>
<dbReference type="HAMAP" id="MF_02066">
    <property type="entry name" value="CpoB"/>
    <property type="match status" value="1"/>
</dbReference>
<dbReference type="OrthoDB" id="8525418at2"/>
<keyword evidence="1" id="KW-0574">Periplasm</keyword>
<sequence precursor="true">MLTKNLTAARVAAALLAATAAFSAHAFADDDARRAILELREEVKSLRADLATTRNAQFQLVSEINALKEHNRHLTGDLEELRNQLAVEQRSTRDLYQSLDGRIGAFEPVTVTINGEQHQVDPAEKAEYDAAVLLLQDNQFKDALTKFDRFAAKWPESPYRQEALFWEGTCAFALERYKDAIDSQNRLLKDYPKGVRAPDAMLLVGSSQAAAGNVKAATATFNKVLKTYPESDAAAAAKSRLSDMKAGAKSGK</sequence>
<dbReference type="GO" id="GO:0043093">
    <property type="term" value="P:FtsZ-dependent cytokinesis"/>
    <property type="evidence" value="ECO:0007669"/>
    <property type="project" value="UniProtKB-UniRule"/>
</dbReference>